<keyword evidence="4" id="KW-1185">Reference proteome</keyword>
<feature type="region of interest" description="Disordered" evidence="1">
    <location>
        <begin position="84"/>
        <end position="103"/>
    </location>
</feature>
<evidence type="ECO:0008006" key="5">
    <source>
        <dbReference type="Google" id="ProtNLM"/>
    </source>
</evidence>
<feature type="signal peptide" evidence="2">
    <location>
        <begin position="1"/>
        <end position="28"/>
    </location>
</feature>
<dbReference type="InterPro" id="IPR029052">
    <property type="entry name" value="Metallo-depent_PP-like"/>
</dbReference>
<keyword evidence="2" id="KW-0732">Signal</keyword>
<dbReference type="AlphaFoldDB" id="A0A919K9V6"/>
<dbReference type="EMBL" id="BOMW01000001">
    <property type="protein sequence ID" value="GIF02465.1"/>
    <property type="molecule type" value="Genomic_DNA"/>
</dbReference>
<evidence type="ECO:0000313" key="3">
    <source>
        <dbReference type="EMBL" id="GIF02465.1"/>
    </source>
</evidence>
<evidence type="ECO:0000256" key="2">
    <source>
        <dbReference type="SAM" id="SignalP"/>
    </source>
</evidence>
<reference evidence="3" key="1">
    <citation type="submission" date="2021-01" db="EMBL/GenBank/DDBJ databases">
        <title>Whole genome shotgun sequence of Actinoplanes siamensis NBRC 109076.</title>
        <authorList>
            <person name="Komaki H."/>
            <person name="Tamura T."/>
        </authorList>
    </citation>
    <scope>NUCLEOTIDE SEQUENCE</scope>
    <source>
        <strain evidence="3">NBRC 109076</strain>
    </source>
</reference>
<comment type="caution">
    <text evidence="3">The sequence shown here is derived from an EMBL/GenBank/DDBJ whole genome shotgun (WGS) entry which is preliminary data.</text>
</comment>
<accession>A0A919K9V6</accession>
<dbReference type="RefSeq" id="WP_203675891.1">
    <property type="nucleotide sequence ID" value="NZ_BOMW01000001.1"/>
</dbReference>
<dbReference type="SUPFAM" id="SSF56300">
    <property type="entry name" value="Metallo-dependent phosphatases"/>
    <property type="match status" value="1"/>
</dbReference>
<protein>
    <recommendedName>
        <fullName evidence="5">Calcineurin-like phosphoesterase domain-containing protein</fullName>
    </recommendedName>
</protein>
<proteinExistence type="predicted"/>
<sequence length="368" mass="39278">MRIPLPLGLTAAGTALVAAAGGTTPALASGGPGDRHHNETFHVGLFGDMPYGDYGRSHVGNVIADMNANHLAFSVFDGDTKNGSEPCYADPHPSAPGNPTPDKAVADAAHPDVYKYAKNLFTQLRAPVVYTPGDNEWTDCDRPSTLGGLVSDSSDRLAYLRSIYFTTDLSQGQHPMRVTQQSAAYPENARWTRGPVTFITVNIPGSDNNFADGGKNGPAEEGQAEYAARNAANLAWLRAGFAVAKTAHSKGVMIITQADMWDPSAAQTHYADTKKELFQQTTAFPGKVVLVNGDSHSFEVTKPLTDYATTNAAGLAGPNVVENFTRVTTFGETQNHWVSATIDPEDPNIFTFEQHLVAANLPAYTPPS</sequence>
<organism evidence="3 4">
    <name type="scientific">Actinoplanes siamensis</name>
    <dbReference type="NCBI Taxonomy" id="1223317"/>
    <lineage>
        <taxon>Bacteria</taxon>
        <taxon>Bacillati</taxon>
        <taxon>Actinomycetota</taxon>
        <taxon>Actinomycetes</taxon>
        <taxon>Micromonosporales</taxon>
        <taxon>Micromonosporaceae</taxon>
        <taxon>Actinoplanes</taxon>
    </lineage>
</organism>
<evidence type="ECO:0000256" key="1">
    <source>
        <dbReference type="SAM" id="MobiDB-lite"/>
    </source>
</evidence>
<gene>
    <name evidence="3" type="ORF">Asi03nite_00030</name>
</gene>
<evidence type="ECO:0000313" key="4">
    <source>
        <dbReference type="Proteomes" id="UP000629619"/>
    </source>
</evidence>
<dbReference type="Proteomes" id="UP000629619">
    <property type="component" value="Unassembled WGS sequence"/>
</dbReference>
<name>A0A919K9V6_9ACTN</name>
<feature type="chain" id="PRO_5036903583" description="Calcineurin-like phosphoesterase domain-containing protein" evidence="2">
    <location>
        <begin position="29"/>
        <end position="368"/>
    </location>
</feature>